<feature type="domain" description="BON" evidence="2">
    <location>
        <begin position="51"/>
        <end position="119"/>
    </location>
</feature>
<dbReference type="InterPro" id="IPR051686">
    <property type="entry name" value="Lipoprotein_DolP"/>
</dbReference>
<dbReference type="PANTHER" id="PTHR34606:SF15">
    <property type="entry name" value="BON DOMAIN-CONTAINING PROTEIN"/>
    <property type="match status" value="1"/>
</dbReference>
<dbReference type="PANTHER" id="PTHR34606">
    <property type="entry name" value="BON DOMAIN-CONTAINING PROTEIN"/>
    <property type="match status" value="1"/>
</dbReference>
<proteinExistence type="predicted"/>
<reference evidence="4" key="1">
    <citation type="journal article" date="2019" name="Int. J. Syst. Evol. Microbiol.">
        <title>The Global Catalogue of Microorganisms (GCM) 10K type strain sequencing project: providing services to taxonomists for standard genome sequencing and annotation.</title>
        <authorList>
            <consortium name="The Broad Institute Genomics Platform"/>
            <consortium name="The Broad Institute Genome Sequencing Center for Infectious Disease"/>
            <person name="Wu L."/>
            <person name="Ma J."/>
        </authorList>
    </citation>
    <scope>NUCLEOTIDE SEQUENCE [LARGE SCALE GENOMIC DNA]</scope>
    <source>
        <strain evidence="4">CGMCC 1.15103</strain>
    </source>
</reference>
<protein>
    <recommendedName>
        <fullName evidence="2">BON domain-containing protein</fullName>
    </recommendedName>
</protein>
<dbReference type="RefSeq" id="WP_115777572.1">
    <property type="nucleotide sequence ID" value="NZ_BMHL01000012.1"/>
</dbReference>
<organism evidence="3 4">
    <name type="scientific">Paraburkholderia caffeinilytica</name>
    <dbReference type="NCBI Taxonomy" id="1761016"/>
    <lineage>
        <taxon>Bacteria</taxon>
        <taxon>Pseudomonadati</taxon>
        <taxon>Pseudomonadota</taxon>
        <taxon>Betaproteobacteria</taxon>
        <taxon>Burkholderiales</taxon>
        <taxon>Burkholderiaceae</taxon>
        <taxon>Paraburkholderia</taxon>
    </lineage>
</organism>
<name>A0ABQ1N8M2_9BURK</name>
<keyword evidence="1" id="KW-0732">Signal</keyword>
<keyword evidence="4" id="KW-1185">Reference proteome</keyword>
<feature type="signal peptide" evidence="1">
    <location>
        <begin position="1"/>
        <end position="24"/>
    </location>
</feature>
<comment type="caution">
    <text evidence="3">The sequence shown here is derived from an EMBL/GenBank/DDBJ whole genome shotgun (WGS) entry which is preliminary data.</text>
</comment>
<dbReference type="InterPro" id="IPR007055">
    <property type="entry name" value="BON_dom"/>
</dbReference>
<evidence type="ECO:0000313" key="3">
    <source>
        <dbReference type="EMBL" id="GGC60382.1"/>
    </source>
</evidence>
<gene>
    <name evidence="3" type="ORF">GCM10011400_55130</name>
</gene>
<sequence>MKAFQAIKMVGGALIVLASINAYAQSSDAAAPAAPMAASSAAGGAKAVKKADRALGRKVRTALSKTKGLSVANITVRARSGAVTLAGTVPEQPQVDLATQTAQGVPGVTSVKNALTIRPVGQ</sequence>
<dbReference type="Gene3D" id="3.30.1340.30">
    <property type="match status" value="1"/>
</dbReference>
<evidence type="ECO:0000256" key="1">
    <source>
        <dbReference type="SAM" id="SignalP"/>
    </source>
</evidence>
<dbReference type="PROSITE" id="PS50914">
    <property type="entry name" value="BON"/>
    <property type="match status" value="1"/>
</dbReference>
<feature type="chain" id="PRO_5045478772" description="BON domain-containing protein" evidence="1">
    <location>
        <begin position="25"/>
        <end position="122"/>
    </location>
</feature>
<dbReference type="EMBL" id="BMHL01000012">
    <property type="protein sequence ID" value="GGC60382.1"/>
    <property type="molecule type" value="Genomic_DNA"/>
</dbReference>
<dbReference type="Proteomes" id="UP000602004">
    <property type="component" value="Unassembled WGS sequence"/>
</dbReference>
<evidence type="ECO:0000259" key="2">
    <source>
        <dbReference type="PROSITE" id="PS50914"/>
    </source>
</evidence>
<accession>A0ABQ1N8M2</accession>
<dbReference type="Pfam" id="PF04972">
    <property type="entry name" value="BON"/>
    <property type="match status" value="1"/>
</dbReference>
<evidence type="ECO:0000313" key="4">
    <source>
        <dbReference type="Proteomes" id="UP000602004"/>
    </source>
</evidence>